<accession>A0ABQ3G0B8</accession>
<gene>
    <name evidence="3" type="ORF">GCM10007320_22540</name>
</gene>
<feature type="region of interest" description="Disordered" evidence="1">
    <location>
        <begin position="20"/>
        <end position="40"/>
    </location>
</feature>
<evidence type="ECO:0000313" key="4">
    <source>
        <dbReference type="Proteomes" id="UP000626210"/>
    </source>
</evidence>
<sequence>MCRVFLAACAALALLTACPDTKVPQDPTKLPTPKALDGTG</sequence>
<keyword evidence="2" id="KW-0732">Signal</keyword>
<dbReference type="EMBL" id="BMYK01000005">
    <property type="protein sequence ID" value="GHC80689.1"/>
    <property type="molecule type" value="Genomic_DNA"/>
</dbReference>
<evidence type="ECO:0000256" key="2">
    <source>
        <dbReference type="SAM" id="SignalP"/>
    </source>
</evidence>
<feature type="chain" id="PRO_5046023885" description="Lipoprotein" evidence="2">
    <location>
        <begin position="20"/>
        <end position="40"/>
    </location>
</feature>
<dbReference type="PROSITE" id="PS51257">
    <property type="entry name" value="PROKAR_LIPOPROTEIN"/>
    <property type="match status" value="1"/>
</dbReference>
<name>A0ABQ3G0B8_9BURK</name>
<organism evidence="3 4">
    <name type="scientific">Pseudorhodoferax aquiterrae</name>
    <dbReference type="NCBI Taxonomy" id="747304"/>
    <lineage>
        <taxon>Bacteria</taxon>
        <taxon>Pseudomonadati</taxon>
        <taxon>Pseudomonadota</taxon>
        <taxon>Betaproteobacteria</taxon>
        <taxon>Burkholderiales</taxon>
        <taxon>Comamonadaceae</taxon>
    </lineage>
</organism>
<dbReference type="Proteomes" id="UP000626210">
    <property type="component" value="Unassembled WGS sequence"/>
</dbReference>
<evidence type="ECO:0008006" key="5">
    <source>
        <dbReference type="Google" id="ProtNLM"/>
    </source>
</evidence>
<evidence type="ECO:0000256" key="1">
    <source>
        <dbReference type="SAM" id="MobiDB-lite"/>
    </source>
</evidence>
<proteinExistence type="predicted"/>
<evidence type="ECO:0000313" key="3">
    <source>
        <dbReference type="EMBL" id="GHC80689.1"/>
    </source>
</evidence>
<protein>
    <recommendedName>
        <fullName evidence="5">Lipoprotein</fullName>
    </recommendedName>
</protein>
<dbReference type="RefSeq" id="WP_268245960.1">
    <property type="nucleotide sequence ID" value="NZ_BMYK01000005.1"/>
</dbReference>
<reference evidence="4" key="1">
    <citation type="journal article" date="2019" name="Int. J. Syst. Evol. Microbiol.">
        <title>The Global Catalogue of Microorganisms (GCM) 10K type strain sequencing project: providing services to taxonomists for standard genome sequencing and annotation.</title>
        <authorList>
            <consortium name="The Broad Institute Genomics Platform"/>
            <consortium name="The Broad Institute Genome Sequencing Center for Infectious Disease"/>
            <person name="Wu L."/>
            <person name="Ma J."/>
        </authorList>
    </citation>
    <scope>NUCLEOTIDE SEQUENCE [LARGE SCALE GENOMIC DNA]</scope>
    <source>
        <strain evidence="4">KCTC 23314</strain>
    </source>
</reference>
<comment type="caution">
    <text evidence="3">The sequence shown here is derived from an EMBL/GenBank/DDBJ whole genome shotgun (WGS) entry which is preliminary data.</text>
</comment>
<feature type="signal peptide" evidence="2">
    <location>
        <begin position="1"/>
        <end position="19"/>
    </location>
</feature>
<keyword evidence="4" id="KW-1185">Reference proteome</keyword>